<reference evidence="2" key="2">
    <citation type="journal article" date="2021" name="PeerJ">
        <title>Extensive microbial diversity within the chicken gut microbiome revealed by metagenomics and culture.</title>
        <authorList>
            <person name="Gilroy R."/>
            <person name="Ravi A."/>
            <person name="Getino M."/>
            <person name="Pursley I."/>
            <person name="Horton D.L."/>
            <person name="Alikhan N.F."/>
            <person name="Baker D."/>
            <person name="Gharbi K."/>
            <person name="Hall N."/>
            <person name="Watson M."/>
            <person name="Adriaenssens E.M."/>
            <person name="Foster-Nyarko E."/>
            <person name="Jarju S."/>
            <person name="Secka A."/>
            <person name="Antonio M."/>
            <person name="Oren A."/>
            <person name="Chaudhuri R.R."/>
            <person name="La Ragione R."/>
            <person name="Hildebrand F."/>
            <person name="Pallen M.J."/>
        </authorList>
    </citation>
    <scope>NUCLEOTIDE SEQUENCE</scope>
    <source>
        <strain evidence="2">ChiGjej2B2-12916</strain>
    </source>
</reference>
<proteinExistence type="predicted"/>
<dbReference type="EMBL" id="DVFO01000017">
    <property type="protein sequence ID" value="HIQ60346.1"/>
    <property type="molecule type" value="Genomic_DNA"/>
</dbReference>
<reference evidence="2" key="1">
    <citation type="submission" date="2020-10" db="EMBL/GenBank/DDBJ databases">
        <authorList>
            <person name="Gilroy R."/>
        </authorList>
    </citation>
    <scope>NUCLEOTIDE SEQUENCE</scope>
    <source>
        <strain evidence="2">ChiGjej2B2-12916</strain>
    </source>
</reference>
<comment type="caution">
    <text evidence="2">The sequence shown here is derived from an EMBL/GenBank/DDBJ whole genome shotgun (WGS) entry which is preliminary data.</text>
</comment>
<organism evidence="2 3">
    <name type="scientific">Candidatus Enterenecus faecium</name>
    <dbReference type="NCBI Taxonomy" id="2840780"/>
    <lineage>
        <taxon>Bacteria</taxon>
        <taxon>Bacillati</taxon>
        <taxon>Bacillota</taxon>
        <taxon>Clostridia</taxon>
        <taxon>Eubacteriales</taxon>
        <taxon>Candidatus Enterenecus</taxon>
    </lineage>
</organism>
<dbReference type="AlphaFoldDB" id="A0A9D0YS76"/>
<evidence type="ECO:0000313" key="3">
    <source>
        <dbReference type="Proteomes" id="UP000886879"/>
    </source>
</evidence>
<protein>
    <submittedName>
        <fullName evidence="2">Uncharacterized protein</fullName>
    </submittedName>
</protein>
<evidence type="ECO:0000256" key="1">
    <source>
        <dbReference type="SAM" id="MobiDB-lite"/>
    </source>
</evidence>
<accession>A0A9D0YS76</accession>
<name>A0A9D0YS76_9FIRM</name>
<gene>
    <name evidence="2" type="ORF">IAD31_01930</name>
</gene>
<dbReference type="Proteomes" id="UP000886879">
    <property type="component" value="Unassembled WGS sequence"/>
</dbReference>
<feature type="region of interest" description="Disordered" evidence="1">
    <location>
        <begin position="1"/>
        <end position="27"/>
    </location>
</feature>
<sequence>MLTNERRAGIVSKRAPDKTKQRQTALKKVEKGVDKLKTAWYNKNPLMKRFVPCKLNNEKHEKHQKDRESFMETGKDSEMKGLINSYL</sequence>
<feature type="compositionally biased region" description="Basic and acidic residues" evidence="1">
    <location>
        <begin position="1"/>
        <end position="20"/>
    </location>
</feature>
<evidence type="ECO:0000313" key="2">
    <source>
        <dbReference type="EMBL" id="HIQ60346.1"/>
    </source>
</evidence>